<evidence type="ECO:0000256" key="1">
    <source>
        <dbReference type="SAM" id="MobiDB-lite"/>
    </source>
</evidence>
<feature type="region of interest" description="Disordered" evidence="1">
    <location>
        <begin position="252"/>
        <end position="275"/>
    </location>
</feature>
<feature type="region of interest" description="Disordered" evidence="1">
    <location>
        <begin position="615"/>
        <end position="638"/>
    </location>
</feature>
<feature type="region of interest" description="Disordered" evidence="1">
    <location>
        <begin position="100"/>
        <end position="137"/>
    </location>
</feature>
<comment type="caution">
    <text evidence="2">The sequence shown here is derived from an EMBL/GenBank/DDBJ whole genome shotgun (WGS) entry which is preliminary data.</text>
</comment>
<evidence type="ECO:0000313" key="3">
    <source>
        <dbReference type="Proteomes" id="UP001152649"/>
    </source>
</evidence>
<dbReference type="AlphaFoldDB" id="A0A9W4JFP2"/>
<organism evidence="2 3">
    <name type="scientific">Penicillium salamii</name>
    <dbReference type="NCBI Taxonomy" id="1612424"/>
    <lineage>
        <taxon>Eukaryota</taxon>
        <taxon>Fungi</taxon>
        <taxon>Dikarya</taxon>
        <taxon>Ascomycota</taxon>
        <taxon>Pezizomycotina</taxon>
        <taxon>Eurotiomycetes</taxon>
        <taxon>Eurotiomycetidae</taxon>
        <taxon>Eurotiales</taxon>
        <taxon>Aspergillaceae</taxon>
        <taxon>Penicillium</taxon>
    </lineage>
</organism>
<dbReference type="EMBL" id="CAJVPG010000288">
    <property type="protein sequence ID" value="CAG8387931.1"/>
    <property type="molecule type" value="Genomic_DNA"/>
</dbReference>
<name>A0A9W4JFP2_9EURO</name>
<keyword evidence="3" id="KW-1185">Reference proteome</keyword>
<accession>A0A9W4JFP2</accession>
<proteinExistence type="predicted"/>
<dbReference type="OrthoDB" id="4507197at2759"/>
<dbReference type="Proteomes" id="UP001152649">
    <property type="component" value="Unassembled WGS sequence"/>
</dbReference>
<sequence length="701" mass="79343">MDAVARTTQRIAKSCGHLIRIEVARTELHGSPHRPLLAYMDPETISGHVAPWQQILTFFARTQHPTEPAHPAYPYYKFTRRQQDAWDQLWRLATRIPAQSAPHDPYGSDPDCGSRSASPDPYGSDPDRGSPASEPAASPFHFPPLEKACLGFCLELLNQTVRFHERECAMLCVLAVLGGSSTSHSSTSWHTPDSFPPILSKIIKLARFMVLGRALWLDPYAEQIARSLQGWDHDFEVDLQSPLDDPDFCLAHEDEGYQSPSPPPPPSSPTSSSPALLSFSQAARTKKGFHEWVHLIMQTFMVRGTNSPMQSILDLRTYGMRVAFNSTQPGAVGWVGPDRLLYRQLSFTTGELRGWVHSLTQACQDLLSYDILYLSTMTPAPVIPWSTLADDPLEASAGWSFLLDSRTLWPVNGAKWLIDRIRTDPTLRRQFVDPNLQNFRINAIKRYLSRVNLFREKLAILIHLCGGQPARAPEMLSVRHRNTANSHRNVFVEDQQVVIATRYHKGFHVNNDVKLIHRYLPRAVGTVFIQYLWLVLPLVERFDSLVQPEGVTPPTSRTTLLWNQDPFSQRPWTSRRLKEVLQRESRLGLQGQSVNIASWRHIAIALSRRFLRTSSGFPQQSDNQDADENDEDSEEDFQDLQAGHSAHVAGIAYARQLHEAPGSMAHRRLMFRQVSQDWHQFLGFTDPLSPENARDADHAAF</sequence>
<protein>
    <submittedName>
        <fullName evidence="2">Uncharacterized protein</fullName>
    </submittedName>
</protein>
<evidence type="ECO:0000313" key="2">
    <source>
        <dbReference type="EMBL" id="CAG8387931.1"/>
    </source>
</evidence>
<gene>
    <name evidence="2" type="ORF">PSALAMII_LOCUS6419</name>
</gene>
<feature type="compositionally biased region" description="Acidic residues" evidence="1">
    <location>
        <begin position="624"/>
        <end position="638"/>
    </location>
</feature>
<reference evidence="2" key="1">
    <citation type="submission" date="2021-07" db="EMBL/GenBank/DDBJ databases">
        <authorList>
            <person name="Branca A.L. A."/>
        </authorList>
    </citation>
    <scope>NUCLEOTIDE SEQUENCE</scope>
</reference>